<sequence length="115" mass="12880">MAKQERGKKGQNLERQALLEGLAHTRSSIARAYAGFNRAADSELIESYVYEINALQARYGYLLRQLKGLECGEMPPQRERKACRPEGLRLLTPAGGTGEGKEAAGWNGWWNISLW</sequence>
<dbReference type="InterPro" id="IPR019644">
    <property type="entry name" value="DUF2508"/>
</dbReference>
<evidence type="ECO:0000313" key="1">
    <source>
        <dbReference type="EMBL" id="HIY20885.1"/>
    </source>
</evidence>
<dbReference type="AlphaFoldDB" id="A0A9D2BYX6"/>
<reference evidence="1" key="2">
    <citation type="submission" date="2021-04" db="EMBL/GenBank/DDBJ databases">
        <authorList>
            <person name="Gilroy R."/>
        </authorList>
    </citation>
    <scope>NUCLEOTIDE SEQUENCE</scope>
    <source>
        <strain evidence="1">ChiBcec16_6824</strain>
    </source>
</reference>
<proteinExistence type="predicted"/>
<dbReference type="Proteomes" id="UP000823868">
    <property type="component" value="Unassembled WGS sequence"/>
</dbReference>
<name>A0A9D2BYX6_9FIRM</name>
<accession>A0A9D2BYX6</accession>
<evidence type="ECO:0000313" key="2">
    <source>
        <dbReference type="Proteomes" id="UP000823868"/>
    </source>
</evidence>
<protein>
    <submittedName>
        <fullName evidence="1">YaaL family protein</fullName>
    </submittedName>
</protein>
<gene>
    <name evidence="1" type="ORF">H9841_03155</name>
</gene>
<reference evidence="1" key="1">
    <citation type="journal article" date="2021" name="PeerJ">
        <title>Extensive microbial diversity within the chicken gut microbiome revealed by metagenomics and culture.</title>
        <authorList>
            <person name="Gilroy R."/>
            <person name="Ravi A."/>
            <person name="Getino M."/>
            <person name="Pursley I."/>
            <person name="Horton D.L."/>
            <person name="Alikhan N.F."/>
            <person name="Baker D."/>
            <person name="Gharbi K."/>
            <person name="Hall N."/>
            <person name="Watson M."/>
            <person name="Adriaenssens E.M."/>
            <person name="Foster-Nyarko E."/>
            <person name="Jarju S."/>
            <person name="Secka A."/>
            <person name="Antonio M."/>
            <person name="Oren A."/>
            <person name="Chaudhuri R.R."/>
            <person name="La Ragione R."/>
            <person name="Hildebrand F."/>
            <person name="Pallen M.J."/>
        </authorList>
    </citation>
    <scope>NUCLEOTIDE SEQUENCE</scope>
    <source>
        <strain evidence="1">ChiBcec16_6824</strain>
    </source>
</reference>
<comment type="caution">
    <text evidence="1">The sequence shown here is derived from an EMBL/GenBank/DDBJ whole genome shotgun (WGS) entry which is preliminary data.</text>
</comment>
<dbReference type="Pfam" id="PF10704">
    <property type="entry name" value="DUF2508"/>
    <property type="match status" value="1"/>
</dbReference>
<dbReference type="EMBL" id="DXDX01000060">
    <property type="protein sequence ID" value="HIY20885.1"/>
    <property type="molecule type" value="Genomic_DNA"/>
</dbReference>
<organism evidence="1 2">
    <name type="scientific">Candidatus Flavonifractor merdigallinarum</name>
    <dbReference type="NCBI Taxonomy" id="2838589"/>
    <lineage>
        <taxon>Bacteria</taxon>
        <taxon>Bacillati</taxon>
        <taxon>Bacillota</taxon>
        <taxon>Clostridia</taxon>
        <taxon>Eubacteriales</taxon>
        <taxon>Oscillospiraceae</taxon>
        <taxon>Flavonifractor</taxon>
    </lineage>
</organism>